<keyword evidence="2" id="KW-1185">Reference proteome</keyword>
<dbReference type="AlphaFoldDB" id="A0A0N5A0H2"/>
<protein>
    <submittedName>
        <fullName evidence="3">CX domain-containing protein</fullName>
    </submittedName>
</protein>
<keyword evidence="1" id="KW-1133">Transmembrane helix</keyword>
<name>A0A0N5A0H2_PARTI</name>
<dbReference type="Proteomes" id="UP000038045">
    <property type="component" value="Unplaced"/>
</dbReference>
<proteinExistence type="predicted"/>
<accession>A0A0N5A0H2</accession>
<feature type="transmembrane region" description="Helical" evidence="1">
    <location>
        <begin position="113"/>
        <end position="138"/>
    </location>
</feature>
<evidence type="ECO:0000313" key="3">
    <source>
        <dbReference type="WBParaSite" id="PTRK_0001491900.1"/>
    </source>
</evidence>
<organism evidence="2 3">
    <name type="scientific">Parastrongyloides trichosuri</name>
    <name type="common">Possum-specific nematode worm</name>
    <dbReference type="NCBI Taxonomy" id="131310"/>
    <lineage>
        <taxon>Eukaryota</taxon>
        <taxon>Metazoa</taxon>
        <taxon>Ecdysozoa</taxon>
        <taxon>Nematoda</taxon>
        <taxon>Chromadorea</taxon>
        <taxon>Rhabditida</taxon>
        <taxon>Tylenchina</taxon>
        <taxon>Panagrolaimomorpha</taxon>
        <taxon>Strongyloidoidea</taxon>
        <taxon>Strongyloididae</taxon>
        <taxon>Parastrongyloides</taxon>
    </lineage>
</organism>
<keyword evidence="1" id="KW-0812">Transmembrane</keyword>
<sequence>MAQEPQSPWSRWDPAGYQFIPSITTTTVQSVLNRQYDAPSSGGIAGSTYTTVVEPMQGTLQSQRLNPNNTNLVNCYYGFENTLERTVISCYNDLGCCKRGCCEDASWDVKYGFSVALIVIFSVIVIAAVVFWFVIWLINRSKDKKMREEIEYHSDQVNNGQGGNPINMSSPYNSQNFVSPVLNQPYYDQNYDMSNGQHHQQQHYRHDGMGDAKYYEY</sequence>
<keyword evidence="1" id="KW-0472">Membrane</keyword>
<evidence type="ECO:0000313" key="2">
    <source>
        <dbReference type="Proteomes" id="UP000038045"/>
    </source>
</evidence>
<evidence type="ECO:0000256" key="1">
    <source>
        <dbReference type="SAM" id="Phobius"/>
    </source>
</evidence>
<dbReference type="WBParaSite" id="PTRK_0001491900.1">
    <property type="protein sequence ID" value="PTRK_0001491900.1"/>
    <property type="gene ID" value="PTRK_0001491900"/>
</dbReference>
<reference evidence="3" key="1">
    <citation type="submission" date="2017-02" db="UniProtKB">
        <authorList>
            <consortium name="WormBaseParasite"/>
        </authorList>
    </citation>
    <scope>IDENTIFICATION</scope>
</reference>